<dbReference type="RefSeq" id="WP_131186518.1">
    <property type="nucleotide sequence ID" value="NZ_QPGR01000004.1"/>
</dbReference>
<dbReference type="Gene3D" id="1.10.780.10">
    <property type="entry name" value="Hydroxylamine Oxidoreductase, Chain A, domain 1"/>
    <property type="match status" value="1"/>
</dbReference>
<accession>A0A4Q9JVL1</accession>
<comment type="caution">
    <text evidence="5">The sequence shown here is derived from an EMBL/GenBank/DDBJ whole genome shotgun (WGS) entry which is preliminary data.</text>
</comment>
<dbReference type="Proteomes" id="UP000292583">
    <property type="component" value="Unassembled WGS sequence"/>
</dbReference>
<dbReference type="AlphaFoldDB" id="A0A4Q9JVL1"/>
<keyword evidence="1 3" id="KW-0732">Signal</keyword>
<dbReference type="EMBL" id="QPGR01000004">
    <property type="protein sequence ID" value="TBR81506.1"/>
    <property type="molecule type" value="Genomic_DNA"/>
</dbReference>
<dbReference type="Gene3D" id="1.20.950.20">
    <property type="entry name" value="Transmembrane di-heme cytochromes, Chain C"/>
    <property type="match status" value="1"/>
</dbReference>
<sequence>MKKSLIKFIILSFFMFFAQLAYADGKMQIGIIDGITPISMADAEKLLDKKDIYFIDVNSEEERENAGYIPNAILVNAENWQNLLPNDFNATLIFYGSNRFTYNASSLANLSKKMGYKNIYVMLDGIESWVISGRKVQKEQIEKWQNAKDIKDFKDSIHSRMYFGDLPSCRDCHGKGENQKKIEYYNAANLDLINNNCATCHKEANKEFKHSIHQNISQMALGKDGKEKKKPTCTTCHEIHTNNNNVFDLMTLKQRSDFKCGECHQDKQDRYHDTFHGKAMFLNTPGSAPKVAACFDCHGKHNILKVNDLNSTLSPINRVKTCMECHPNSNENFANFIAHADHNDRNNFPLLNTAYIFMTCLVVGVFAFFGLHTLLWSIRLIIARIKNPITWKKAKENTHNDKILIKRFSTFHKIQHFFMAASFLGLAFSGLPQKFYTAPWAQTMINLMGGPLNATLIHHISAIIMFMVFFSHIGEIILVNWKRRDLVRNPNTGKLDKKKIFKALFGPDSLMPNLQDFKDMKAHFKWFFGKGERPQFDRWTYWEKFDYLAVFWGMFVIGFSGLVLWFPTFFTLILPGWMINLCTLIHSDEALLATGFIFAIHFFNTHFRADRFPMDMVIFSGVQSESEIRQERNNYYKRLIESGKLETLKEKNSKFNSYKGIAKIIGYAMLITGMIFLFLMIYAFIIELLK</sequence>
<feature type="domain" description="Rhodanese" evidence="4">
    <location>
        <begin position="48"/>
        <end position="138"/>
    </location>
</feature>
<feature type="signal peptide" evidence="3">
    <location>
        <begin position="1"/>
        <end position="23"/>
    </location>
</feature>
<name>A0A4Q9JVL1_9BACT</name>
<dbReference type="Pfam" id="PF00581">
    <property type="entry name" value="Rhodanese"/>
    <property type="match status" value="1"/>
</dbReference>
<dbReference type="PANTHER" id="PTHR35038:SF6">
    <property type="entry name" value="SURFACE LOCALIZED DECAHEME CYTOCHROME C LIPOPROTEIN"/>
    <property type="match status" value="1"/>
</dbReference>
<feature type="transmembrane region" description="Helical" evidence="2">
    <location>
        <begin position="547"/>
        <end position="570"/>
    </location>
</feature>
<dbReference type="PANTHER" id="PTHR35038">
    <property type="entry name" value="DISSIMILATORY SULFITE REDUCTASE SIRA"/>
    <property type="match status" value="1"/>
</dbReference>
<dbReference type="SUPFAM" id="SSF52821">
    <property type="entry name" value="Rhodanese/Cell cycle control phosphatase"/>
    <property type="match status" value="1"/>
</dbReference>
<dbReference type="InterPro" id="IPR036280">
    <property type="entry name" value="Multihaem_cyt_sf"/>
</dbReference>
<dbReference type="Gene3D" id="1.10.1130.10">
    <property type="entry name" value="Flavocytochrome C3, Chain A"/>
    <property type="match status" value="1"/>
</dbReference>
<gene>
    <name evidence="5" type="ORF">DU473_03245</name>
</gene>
<reference evidence="5 6" key="1">
    <citation type="submission" date="2018-07" db="EMBL/GenBank/DDBJ databases">
        <title>Campylobacter zealandensis sp. nov., isolated from birds and water in New Zealand.</title>
        <authorList>
            <person name="Wilkinson D.A."/>
            <person name="Biggs P.J."/>
            <person name="French N.P."/>
            <person name="Midwinter A.C."/>
        </authorList>
    </citation>
    <scope>NUCLEOTIDE SEQUENCE [LARGE SCALE GENOMIC DNA]</scope>
    <source>
        <strain evidence="5 6">B423b</strain>
    </source>
</reference>
<dbReference type="GO" id="GO:0016491">
    <property type="term" value="F:oxidoreductase activity"/>
    <property type="evidence" value="ECO:0007669"/>
    <property type="project" value="TreeGrafter"/>
</dbReference>
<dbReference type="InterPro" id="IPR036873">
    <property type="entry name" value="Rhodanese-like_dom_sf"/>
</dbReference>
<dbReference type="Gene3D" id="3.40.250.10">
    <property type="entry name" value="Rhodanese-like domain"/>
    <property type="match status" value="1"/>
</dbReference>
<evidence type="ECO:0000256" key="2">
    <source>
        <dbReference type="SAM" id="Phobius"/>
    </source>
</evidence>
<feature type="transmembrane region" description="Helical" evidence="2">
    <location>
        <begin position="354"/>
        <end position="376"/>
    </location>
</feature>
<organism evidence="5 6">
    <name type="scientific">Campylobacter novaezeelandiae</name>
    <dbReference type="NCBI Taxonomy" id="2267891"/>
    <lineage>
        <taxon>Bacteria</taxon>
        <taxon>Pseudomonadati</taxon>
        <taxon>Campylobacterota</taxon>
        <taxon>Epsilonproteobacteria</taxon>
        <taxon>Campylobacterales</taxon>
        <taxon>Campylobacteraceae</taxon>
        <taxon>Campylobacter</taxon>
    </lineage>
</organism>
<evidence type="ECO:0000313" key="5">
    <source>
        <dbReference type="EMBL" id="TBR81506.1"/>
    </source>
</evidence>
<dbReference type="SMART" id="SM00450">
    <property type="entry name" value="RHOD"/>
    <property type="match status" value="1"/>
</dbReference>
<dbReference type="InterPro" id="IPR051829">
    <property type="entry name" value="Multiheme_Cytochr_ET"/>
</dbReference>
<dbReference type="PROSITE" id="PS50206">
    <property type="entry name" value="RHODANESE_3"/>
    <property type="match status" value="1"/>
</dbReference>
<keyword evidence="2" id="KW-0812">Transmembrane</keyword>
<evidence type="ECO:0000313" key="6">
    <source>
        <dbReference type="Proteomes" id="UP000292583"/>
    </source>
</evidence>
<dbReference type="SUPFAM" id="SSF48695">
    <property type="entry name" value="Multiheme cytochromes"/>
    <property type="match status" value="1"/>
</dbReference>
<feature type="transmembrane region" description="Helical" evidence="2">
    <location>
        <begin position="664"/>
        <end position="685"/>
    </location>
</feature>
<feature type="transmembrane region" description="Helical" evidence="2">
    <location>
        <begin position="456"/>
        <end position="479"/>
    </location>
</feature>
<keyword evidence="2" id="KW-1133">Transmembrane helix</keyword>
<keyword evidence="6" id="KW-1185">Reference proteome</keyword>
<evidence type="ECO:0000259" key="4">
    <source>
        <dbReference type="PROSITE" id="PS50206"/>
    </source>
</evidence>
<feature type="transmembrane region" description="Helical" evidence="2">
    <location>
        <begin position="416"/>
        <end position="436"/>
    </location>
</feature>
<keyword evidence="2" id="KW-0472">Membrane</keyword>
<dbReference type="OrthoDB" id="9814800at2"/>
<evidence type="ECO:0000256" key="3">
    <source>
        <dbReference type="SAM" id="SignalP"/>
    </source>
</evidence>
<dbReference type="InterPro" id="IPR001763">
    <property type="entry name" value="Rhodanese-like_dom"/>
</dbReference>
<dbReference type="CDD" id="cd08168">
    <property type="entry name" value="Cytochrom_C3"/>
    <property type="match status" value="2"/>
</dbReference>
<feature type="chain" id="PRO_5020433312" description="Rhodanese domain-containing protein" evidence="3">
    <location>
        <begin position="24"/>
        <end position="690"/>
    </location>
</feature>
<feature type="transmembrane region" description="Helical" evidence="2">
    <location>
        <begin position="590"/>
        <end position="607"/>
    </location>
</feature>
<protein>
    <recommendedName>
        <fullName evidence="4">Rhodanese domain-containing protein</fullName>
    </recommendedName>
</protein>
<proteinExistence type="predicted"/>
<evidence type="ECO:0000256" key="1">
    <source>
        <dbReference type="ARBA" id="ARBA00022729"/>
    </source>
</evidence>